<comment type="catalytic activity">
    <reaction evidence="2">
        <text>2 superoxide + 2 H(+) = H2O2 + O2</text>
        <dbReference type="Rhea" id="RHEA:20696"/>
        <dbReference type="ChEBI" id="CHEBI:15378"/>
        <dbReference type="ChEBI" id="CHEBI:15379"/>
        <dbReference type="ChEBI" id="CHEBI:16240"/>
        <dbReference type="ChEBI" id="CHEBI:18421"/>
        <dbReference type="EC" id="1.15.1.1"/>
    </reaction>
</comment>
<accession>A0A327WUC7</accession>
<dbReference type="PROSITE" id="PS51257">
    <property type="entry name" value="PROKAR_LIPOPROTEIN"/>
    <property type="match status" value="1"/>
</dbReference>
<feature type="compositionally biased region" description="Basic and acidic residues" evidence="3">
    <location>
        <begin position="98"/>
        <end position="111"/>
    </location>
</feature>
<dbReference type="OrthoDB" id="5431326at2"/>
<dbReference type="CDD" id="cd00305">
    <property type="entry name" value="Cu-Zn_Superoxide_Dismutase"/>
    <property type="match status" value="1"/>
</dbReference>
<gene>
    <name evidence="5" type="ORF">B0I24_109107</name>
    <name evidence="6" type="ORF">CWE07_09975</name>
</gene>
<dbReference type="EMBL" id="QLMD01000009">
    <property type="protein sequence ID" value="RAJ96426.1"/>
    <property type="molecule type" value="Genomic_DNA"/>
</dbReference>
<protein>
    <recommendedName>
        <fullName evidence="2">Superoxide dismutase [Cu-Zn]</fullName>
        <ecNumber evidence="2">1.15.1.1</ecNumber>
    </recommendedName>
</protein>
<dbReference type="PROSITE" id="PS00332">
    <property type="entry name" value="SOD_CU_ZN_2"/>
    <property type="match status" value="1"/>
</dbReference>
<keyword evidence="2" id="KW-0560">Oxidoreductase</keyword>
<feature type="domain" description="Superoxide dismutase copper/zinc binding" evidence="4">
    <location>
        <begin position="45"/>
        <end position="173"/>
    </location>
</feature>
<evidence type="ECO:0000259" key="4">
    <source>
        <dbReference type="Pfam" id="PF00080"/>
    </source>
</evidence>
<reference evidence="5 7" key="2">
    <citation type="submission" date="2018-06" db="EMBL/GenBank/DDBJ databases">
        <title>Genomic Encyclopedia of Type Strains, Phase III (KMG-III): the genomes of soil and plant-associated and newly described type strains.</title>
        <authorList>
            <person name="Whitman W."/>
        </authorList>
    </citation>
    <scope>NUCLEOTIDE SEQUENCE [LARGE SCALE GENOMIC DNA]</scope>
    <source>
        <strain evidence="5 7">CGMCC 1.15366</strain>
    </source>
</reference>
<comment type="cofactor">
    <cofactor evidence="2">
        <name>Cu cation</name>
        <dbReference type="ChEBI" id="CHEBI:23378"/>
    </cofactor>
    <text evidence="2">Binds 1 copper ion per subunit.</text>
</comment>
<feature type="region of interest" description="Disordered" evidence="3">
    <location>
        <begin position="87"/>
        <end position="111"/>
    </location>
</feature>
<dbReference type="InterPro" id="IPR001424">
    <property type="entry name" value="SOD_Cu_Zn_dom"/>
</dbReference>
<dbReference type="GO" id="GO:0004784">
    <property type="term" value="F:superoxide dismutase activity"/>
    <property type="evidence" value="ECO:0007669"/>
    <property type="project" value="UniProtKB-EC"/>
</dbReference>
<dbReference type="Proteomes" id="UP000249203">
    <property type="component" value="Unassembled WGS sequence"/>
</dbReference>
<comment type="cofactor">
    <cofactor evidence="2">
        <name>Zn(2+)</name>
        <dbReference type="ChEBI" id="CHEBI:29105"/>
    </cofactor>
    <text evidence="2">Binds 1 zinc ion per subunit.</text>
</comment>
<comment type="similarity">
    <text evidence="1 2">Belongs to the Cu-Zn superoxide dismutase family.</text>
</comment>
<comment type="caution">
    <text evidence="5">The sequence shown here is derived from an EMBL/GenBank/DDBJ whole genome shotgun (WGS) entry which is preliminary data.</text>
</comment>
<dbReference type="Pfam" id="PF00080">
    <property type="entry name" value="Sod_Cu"/>
    <property type="match status" value="1"/>
</dbReference>
<keyword evidence="2" id="KW-0479">Metal-binding</keyword>
<dbReference type="EMBL" id="PIPK01000009">
    <property type="protein sequence ID" value="RUO22799.1"/>
    <property type="molecule type" value="Genomic_DNA"/>
</dbReference>
<evidence type="ECO:0000256" key="3">
    <source>
        <dbReference type="SAM" id="MobiDB-lite"/>
    </source>
</evidence>
<evidence type="ECO:0000256" key="2">
    <source>
        <dbReference type="RuleBase" id="RU000393"/>
    </source>
</evidence>
<organism evidence="5 7">
    <name type="scientific">Aliidiomarina maris</name>
    <dbReference type="NCBI Taxonomy" id="531312"/>
    <lineage>
        <taxon>Bacteria</taxon>
        <taxon>Pseudomonadati</taxon>
        <taxon>Pseudomonadota</taxon>
        <taxon>Gammaproteobacteria</taxon>
        <taxon>Alteromonadales</taxon>
        <taxon>Idiomarinaceae</taxon>
        <taxon>Aliidiomarina</taxon>
    </lineage>
</organism>
<evidence type="ECO:0000313" key="7">
    <source>
        <dbReference type="Proteomes" id="UP000249203"/>
    </source>
</evidence>
<dbReference type="RefSeq" id="WP_111569830.1">
    <property type="nucleotide sequence ID" value="NZ_PIPK01000009.1"/>
</dbReference>
<dbReference type="InterPro" id="IPR018152">
    <property type="entry name" value="SOD_Cu/Zn_BS"/>
</dbReference>
<sequence>MKRTLLAAIPVVVLTACGQPDVVPHETGVETFTATIVATEGNRAEGVVNFRRSGDGIVVSATIEGLEPNNRHGFHIHQFGDCTAPDATSAGGHFNPTGERHGARHDDQRHLGDLGNLEANDQGVAVLEYIDDRLSMDGAHSILGRGIIVHAQADDYETQPTGDAGGRIGCGVIGVAERN</sequence>
<dbReference type="AlphaFoldDB" id="A0A327WUC7"/>
<dbReference type="PANTHER" id="PTHR10003">
    <property type="entry name" value="SUPEROXIDE DISMUTASE CU-ZN -RELATED"/>
    <property type="match status" value="1"/>
</dbReference>
<dbReference type="Gene3D" id="2.60.40.200">
    <property type="entry name" value="Superoxide dismutase, copper/zinc binding domain"/>
    <property type="match status" value="1"/>
</dbReference>
<dbReference type="Proteomes" id="UP000287865">
    <property type="component" value="Unassembled WGS sequence"/>
</dbReference>
<evidence type="ECO:0000313" key="5">
    <source>
        <dbReference type="EMBL" id="RAJ96426.1"/>
    </source>
</evidence>
<name>A0A327WUC7_9GAMM</name>
<proteinExistence type="inferred from homology"/>
<keyword evidence="2" id="KW-0186">Copper</keyword>
<reference evidence="6 8" key="1">
    <citation type="journal article" date="2018" name="Front. Microbiol.">
        <title>Genome-Based Analysis Reveals the Taxonomy and Diversity of the Family Idiomarinaceae.</title>
        <authorList>
            <person name="Liu Y."/>
            <person name="Lai Q."/>
            <person name="Shao Z."/>
        </authorList>
    </citation>
    <scope>NUCLEOTIDE SEQUENCE [LARGE SCALE GENOMIC DNA]</scope>
    <source>
        <strain evidence="6 8">CF12-14</strain>
    </source>
</reference>
<evidence type="ECO:0000256" key="1">
    <source>
        <dbReference type="ARBA" id="ARBA00010457"/>
    </source>
</evidence>
<evidence type="ECO:0000313" key="8">
    <source>
        <dbReference type="Proteomes" id="UP000287865"/>
    </source>
</evidence>
<dbReference type="InterPro" id="IPR024134">
    <property type="entry name" value="SOD_Cu/Zn_/chaperone"/>
</dbReference>
<dbReference type="SUPFAM" id="SSF49329">
    <property type="entry name" value="Cu,Zn superoxide dismutase-like"/>
    <property type="match status" value="1"/>
</dbReference>
<dbReference type="InterPro" id="IPR036423">
    <property type="entry name" value="SOD-like_Cu/Zn_dom_sf"/>
</dbReference>
<keyword evidence="8" id="KW-1185">Reference proteome</keyword>
<dbReference type="PRINTS" id="PR00068">
    <property type="entry name" value="CUZNDISMTASE"/>
</dbReference>
<dbReference type="GO" id="GO:0005507">
    <property type="term" value="F:copper ion binding"/>
    <property type="evidence" value="ECO:0007669"/>
    <property type="project" value="InterPro"/>
</dbReference>
<evidence type="ECO:0000313" key="6">
    <source>
        <dbReference type="EMBL" id="RUO22799.1"/>
    </source>
</evidence>
<dbReference type="EC" id="1.15.1.1" evidence="2"/>
<dbReference type="PROSITE" id="PS00087">
    <property type="entry name" value="SOD_CU_ZN_1"/>
    <property type="match status" value="1"/>
</dbReference>
<comment type="function">
    <text evidence="2">Destroys radicals which are normally produced within the cells and which are toxic to biological systems.</text>
</comment>
<keyword evidence="2" id="KW-0862">Zinc</keyword>